<feature type="region of interest" description="Disordered" evidence="1">
    <location>
        <begin position="115"/>
        <end position="136"/>
    </location>
</feature>
<evidence type="ECO:0000313" key="4">
    <source>
        <dbReference type="Proteomes" id="UP000681967"/>
    </source>
</evidence>
<dbReference type="PANTHER" id="PTHR43394:SF27">
    <property type="entry name" value="ATP-DEPENDENT TRANSLOCASE ABCB1-LIKE"/>
    <property type="match status" value="1"/>
</dbReference>
<dbReference type="Gene3D" id="3.40.50.300">
    <property type="entry name" value="P-loop containing nucleotide triphosphate hydrolases"/>
    <property type="match status" value="1"/>
</dbReference>
<evidence type="ECO:0000313" key="3">
    <source>
        <dbReference type="EMBL" id="CAF5107721.1"/>
    </source>
</evidence>
<name>A0A8S3F807_9BILA</name>
<accession>A0A8S3F807</accession>
<gene>
    <name evidence="3" type="ORF">BYL167_LOCUS65234</name>
</gene>
<dbReference type="EMBL" id="CAJOBH010240558">
    <property type="protein sequence ID" value="CAF5107721.1"/>
    <property type="molecule type" value="Genomic_DNA"/>
</dbReference>
<dbReference type="SUPFAM" id="SSF52540">
    <property type="entry name" value="P-loop containing nucleoside triphosphate hydrolases"/>
    <property type="match status" value="1"/>
</dbReference>
<dbReference type="InterPro" id="IPR039421">
    <property type="entry name" value="Type_1_exporter"/>
</dbReference>
<evidence type="ECO:0000256" key="1">
    <source>
        <dbReference type="SAM" id="MobiDB-lite"/>
    </source>
</evidence>
<feature type="domain" description="ABC transporter" evidence="2">
    <location>
        <begin position="4"/>
        <end position="41"/>
    </location>
</feature>
<feature type="non-terminal residue" evidence="3">
    <location>
        <position position="1"/>
    </location>
</feature>
<proteinExistence type="predicted"/>
<reference evidence="3" key="1">
    <citation type="submission" date="2021-02" db="EMBL/GenBank/DDBJ databases">
        <authorList>
            <person name="Nowell W R."/>
        </authorList>
    </citation>
    <scope>NUCLEOTIDE SEQUENCE</scope>
</reference>
<dbReference type="Proteomes" id="UP000681967">
    <property type="component" value="Unassembled WGS sequence"/>
</dbReference>
<dbReference type="GO" id="GO:0090374">
    <property type="term" value="P:oligopeptide export from mitochondrion"/>
    <property type="evidence" value="ECO:0007669"/>
    <property type="project" value="TreeGrafter"/>
</dbReference>
<dbReference type="AlphaFoldDB" id="A0A8S3F807"/>
<dbReference type="InterPro" id="IPR027417">
    <property type="entry name" value="P-loop_NTPase"/>
</dbReference>
<sequence>KYETLVGESGIQLSGGEKQRIALARALVKQPALLLLDEATSALDNASEGIVQEALDRASIGRTTIVVSHRLSTIRNAHQIYVFDNGTVIEHGTHEKLMANEESAYQELFQAQQREHMESGNYQSTSKICDEKQTGM</sequence>
<dbReference type="Pfam" id="PF00005">
    <property type="entry name" value="ABC_tran"/>
    <property type="match status" value="1"/>
</dbReference>
<dbReference type="GO" id="GO:0016887">
    <property type="term" value="F:ATP hydrolysis activity"/>
    <property type="evidence" value="ECO:0007669"/>
    <property type="project" value="InterPro"/>
</dbReference>
<evidence type="ECO:0000259" key="2">
    <source>
        <dbReference type="Pfam" id="PF00005"/>
    </source>
</evidence>
<dbReference type="GO" id="GO:0015421">
    <property type="term" value="F:ABC-type oligopeptide transporter activity"/>
    <property type="evidence" value="ECO:0007669"/>
    <property type="project" value="TreeGrafter"/>
</dbReference>
<dbReference type="InterPro" id="IPR003439">
    <property type="entry name" value="ABC_transporter-like_ATP-bd"/>
</dbReference>
<organism evidence="3 4">
    <name type="scientific">Rotaria magnacalcarata</name>
    <dbReference type="NCBI Taxonomy" id="392030"/>
    <lineage>
        <taxon>Eukaryota</taxon>
        <taxon>Metazoa</taxon>
        <taxon>Spiralia</taxon>
        <taxon>Gnathifera</taxon>
        <taxon>Rotifera</taxon>
        <taxon>Eurotatoria</taxon>
        <taxon>Bdelloidea</taxon>
        <taxon>Philodinida</taxon>
        <taxon>Philodinidae</taxon>
        <taxon>Rotaria</taxon>
    </lineage>
</organism>
<comment type="caution">
    <text evidence="3">The sequence shown here is derived from an EMBL/GenBank/DDBJ whole genome shotgun (WGS) entry which is preliminary data.</text>
</comment>
<protein>
    <recommendedName>
        <fullName evidence="2">ABC transporter domain-containing protein</fullName>
    </recommendedName>
</protein>
<dbReference type="PANTHER" id="PTHR43394">
    <property type="entry name" value="ATP-DEPENDENT PERMEASE MDL1, MITOCHONDRIAL"/>
    <property type="match status" value="1"/>
</dbReference>
<dbReference type="GO" id="GO:0005743">
    <property type="term" value="C:mitochondrial inner membrane"/>
    <property type="evidence" value="ECO:0007669"/>
    <property type="project" value="TreeGrafter"/>
</dbReference>
<dbReference type="GO" id="GO:0005524">
    <property type="term" value="F:ATP binding"/>
    <property type="evidence" value="ECO:0007669"/>
    <property type="project" value="InterPro"/>
</dbReference>